<feature type="domain" description="GYF" evidence="3">
    <location>
        <begin position="37"/>
        <end position="81"/>
    </location>
</feature>
<keyword evidence="2" id="KW-0812">Transmembrane</keyword>
<keyword evidence="1" id="KW-0175">Coiled coil</keyword>
<dbReference type="EMBL" id="RCCB01000012">
    <property type="protein sequence ID" value="RLJ24398.1"/>
    <property type="molecule type" value="Genomic_DNA"/>
</dbReference>
<dbReference type="Pfam" id="PF14237">
    <property type="entry name" value="GYF_2"/>
    <property type="match status" value="1"/>
</dbReference>
<organism evidence="5 7">
    <name type="scientific">Flavobacterium lindanitolerans</name>
    <dbReference type="NCBI Taxonomy" id="428988"/>
    <lineage>
        <taxon>Bacteria</taxon>
        <taxon>Pseudomonadati</taxon>
        <taxon>Bacteroidota</taxon>
        <taxon>Flavobacteriia</taxon>
        <taxon>Flavobacteriales</taxon>
        <taxon>Flavobacteriaceae</taxon>
        <taxon>Flavobacterium</taxon>
    </lineage>
</organism>
<name>A0A497U7R1_9FLAO</name>
<evidence type="ECO:0000313" key="7">
    <source>
        <dbReference type="Proteomes" id="UP000275027"/>
    </source>
</evidence>
<feature type="transmembrane region" description="Helical" evidence="2">
    <location>
        <begin position="12"/>
        <end position="30"/>
    </location>
</feature>
<evidence type="ECO:0000259" key="3">
    <source>
        <dbReference type="Pfam" id="PF14237"/>
    </source>
</evidence>
<dbReference type="InterPro" id="IPR025640">
    <property type="entry name" value="GYF_2"/>
</dbReference>
<evidence type="ECO:0000313" key="5">
    <source>
        <dbReference type="EMBL" id="RLJ24398.1"/>
    </source>
</evidence>
<dbReference type="AlphaFoldDB" id="A0A497U7R1"/>
<evidence type="ECO:0000256" key="2">
    <source>
        <dbReference type="SAM" id="Phobius"/>
    </source>
</evidence>
<reference evidence="5 7" key="2">
    <citation type="submission" date="2018-10" db="EMBL/GenBank/DDBJ databases">
        <title>Genomic Encyclopedia of Archaeal and Bacterial Type Strains, Phase II (KMG-II): from individual species to whole genera.</title>
        <authorList>
            <person name="Goeker M."/>
        </authorList>
    </citation>
    <scope>NUCLEOTIDE SEQUENCE [LARGE SCALE GENOMIC DNA]</scope>
    <source>
        <strain evidence="5 7">DSM 21886</strain>
    </source>
</reference>
<comment type="caution">
    <text evidence="5">The sequence shown here is derived from an EMBL/GenBank/DDBJ whole genome shotgun (WGS) entry which is preliminary data.</text>
</comment>
<protein>
    <recommendedName>
        <fullName evidence="3">GYF domain-containing protein</fullName>
    </recommendedName>
</protein>
<keyword evidence="2" id="KW-0472">Membrane</keyword>
<keyword evidence="2" id="KW-1133">Transmembrane helix</keyword>
<dbReference type="Proteomes" id="UP000275027">
    <property type="component" value="Unassembled WGS sequence"/>
</dbReference>
<keyword evidence="6" id="KW-1185">Reference proteome</keyword>
<accession>A0A497U7R1</accession>
<feature type="transmembrane region" description="Helical" evidence="2">
    <location>
        <begin position="113"/>
        <end position="134"/>
    </location>
</feature>
<evidence type="ECO:0000313" key="6">
    <source>
        <dbReference type="Proteomes" id="UP000233767"/>
    </source>
</evidence>
<proteinExistence type="predicted"/>
<sequence>MLLRKSVRKLVFVELHLILIVCLRSIYFEFTVFMKKYYINSGEQNLGPFDLNDLKSKGIGRDTLIWFFGISRGSRVRNMSELKELFRANRDKRKEGFRKSMNDETASFLKDRLLLFVALGLILGFGILFYSFYITSSISKDEQRSYNELQLSRELFWRERSADNDEAIGIALSGQESLLTSDENGAAAKRMTQIEIELDMATQNLEAAKQELLGAKSFQFLRMTDDRKEEIEEANKKIQVWKEEIRTLEVEMEQLQKVPHLASLAE</sequence>
<evidence type="ECO:0000256" key="1">
    <source>
        <dbReference type="SAM" id="Coils"/>
    </source>
</evidence>
<reference evidence="4 6" key="1">
    <citation type="submission" date="2017-12" db="EMBL/GenBank/DDBJ databases">
        <title>Genomic Encyclopedia of Type Strains, Phase III (KMG-III): the genomes of soil and plant-associated and newly described type strains.</title>
        <authorList>
            <person name="Whitman W."/>
        </authorList>
    </citation>
    <scope>NUCLEOTIDE SEQUENCE [LARGE SCALE GENOMIC DNA]</scope>
    <source>
        <strain evidence="4 6">IP-10</strain>
    </source>
</reference>
<feature type="coiled-coil region" evidence="1">
    <location>
        <begin position="191"/>
        <end position="258"/>
    </location>
</feature>
<evidence type="ECO:0000313" key="4">
    <source>
        <dbReference type="EMBL" id="PKW30058.1"/>
    </source>
</evidence>
<gene>
    <name evidence="4" type="ORF">B0G92_1707</name>
    <name evidence="5" type="ORF">CLV50_2279</name>
</gene>
<dbReference type="Proteomes" id="UP000233767">
    <property type="component" value="Unassembled WGS sequence"/>
</dbReference>
<dbReference type="EMBL" id="PJND01000007">
    <property type="protein sequence ID" value="PKW30058.1"/>
    <property type="molecule type" value="Genomic_DNA"/>
</dbReference>